<dbReference type="GO" id="GO:0004556">
    <property type="term" value="F:alpha-amylase activity"/>
    <property type="evidence" value="ECO:0007669"/>
    <property type="project" value="TreeGrafter"/>
</dbReference>
<dbReference type="InterPro" id="IPR017853">
    <property type="entry name" value="GH"/>
</dbReference>
<evidence type="ECO:0000313" key="3">
    <source>
        <dbReference type="EMBL" id="PMD47134.1"/>
    </source>
</evidence>
<accession>A0A2J6S8P1</accession>
<dbReference type="SMART" id="SM00642">
    <property type="entry name" value="Aamy"/>
    <property type="match status" value="1"/>
</dbReference>
<keyword evidence="3" id="KW-0378">Hydrolase</keyword>
<dbReference type="InterPro" id="IPR006047">
    <property type="entry name" value="GH13_cat_dom"/>
</dbReference>
<dbReference type="STRING" id="1149755.A0A2J6S8P1"/>
<dbReference type="Pfam" id="PF00128">
    <property type="entry name" value="Alpha-amylase"/>
    <property type="match status" value="1"/>
</dbReference>
<dbReference type="PANTHER" id="PTHR10357:SF179">
    <property type="entry name" value="NEUTRAL AND BASIC AMINO ACID TRANSPORT PROTEIN RBAT"/>
    <property type="match status" value="1"/>
</dbReference>
<proteinExistence type="inferred from homology"/>
<evidence type="ECO:0000256" key="1">
    <source>
        <dbReference type="ARBA" id="ARBA00008061"/>
    </source>
</evidence>
<evidence type="ECO:0000313" key="4">
    <source>
        <dbReference type="Proteomes" id="UP000235786"/>
    </source>
</evidence>
<dbReference type="SUPFAM" id="SSF51445">
    <property type="entry name" value="(Trans)glycosidases"/>
    <property type="match status" value="1"/>
</dbReference>
<dbReference type="Gene3D" id="3.20.20.80">
    <property type="entry name" value="Glycosidases"/>
    <property type="match status" value="1"/>
</dbReference>
<keyword evidence="4" id="KW-1185">Reference proteome</keyword>
<dbReference type="GO" id="GO:0009313">
    <property type="term" value="P:oligosaccharide catabolic process"/>
    <property type="evidence" value="ECO:0007669"/>
    <property type="project" value="TreeGrafter"/>
</dbReference>
<gene>
    <name evidence="3" type="ORF">L207DRAFT_506160</name>
</gene>
<dbReference type="EMBL" id="KZ613938">
    <property type="protein sequence ID" value="PMD47134.1"/>
    <property type="molecule type" value="Genomic_DNA"/>
</dbReference>
<dbReference type="AlphaFoldDB" id="A0A2J6S8P1"/>
<dbReference type="OrthoDB" id="1740265at2759"/>
<sequence>MAPTYDLLERRKDKFMLWFPADPQNAREPYLVLGTLDNGSPQTVYQISITPFVKPDQPDLWELDPKNISPPLEDGKVYHYWYEINDLSPEARGAIKVTDPLAYTVWYASTKGRDDHVQPSSVIKFRDGKLWPCDVDGSEPSTPPLPSQDSMPQNNHMVIYELPTSWSKYKHVEENNQDVEVDVGTFVDVLALFDPTVTGNNFKGVSVVDNGAIVAELGINALELLPVADARPIGQWGYATANYYAPDFDLGTSSELVTLVEKIHGQGTRFFTDVVMAFGHDPYVYIDFKQFHLDQTAPEEQKSPDIWQSHSSQERDGYGGRLWRYSWPVDANAQAVVSSTYDPQSGQVSAIHPSWAFHKGHLHRWMTSFGVDGLRLDSINNIANYDFIKSYKEYAWDIYNSRYPSADPSKFLVIGEELSDPLDLITSGTLNALWNDSFQRRIRACLIGNGSDGDDFEWTVRKFVNCTLDYNHPFTDGSQSINYLTSHDTEGGTGKERLFNFFTDSGVTDMERRAKFAFALFLTSVGIPMIFAGEEFLDQMDNSISEKQSDPVNYERKAEDWRTRIFNYVANMVQFRKTCPALGDDDTDFIHVDESRGGKIMAWKRGGQGQIPVVVVANFTDQDTEGPVYVVDNWPDQQVGGWREVTQNRDVPAEWVGREPLMHWEAKVYTYWRG</sequence>
<feature type="domain" description="Glycosyl hydrolase family 13 catalytic" evidence="2">
    <location>
        <begin position="184"/>
        <end position="576"/>
    </location>
</feature>
<name>A0A2J6S8P1_HYAVF</name>
<comment type="similarity">
    <text evidence="1">Belongs to the glycosyl hydrolase 13 family.</text>
</comment>
<dbReference type="PANTHER" id="PTHR10357">
    <property type="entry name" value="ALPHA-AMYLASE FAMILY MEMBER"/>
    <property type="match status" value="1"/>
</dbReference>
<reference evidence="3 4" key="1">
    <citation type="submission" date="2016-04" db="EMBL/GenBank/DDBJ databases">
        <title>A degradative enzymes factory behind the ericoid mycorrhizal symbiosis.</title>
        <authorList>
            <consortium name="DOE Joint Genome Institute"/>
            <person name="Martino E."/>
            <person name="Morin E."/>
            <person name="Grelet G."/>
            <person name="Kuo A."/>
            <person name="Kohler A."/>
            <person name="Daghino S."/>
            <person name="Barry K."/>
            <person name="Choi C."/>
            <person name="Cichocki N."/>
            <person name="Clum A."/>
            <person name="Copeland A."/>
            <person name="Hainaut M."/>
            <person name="Haridas S."/>
            <person name="Labutti K."/>
            <person name="Lindquist E."/>
            <person name="Lipzen A."/>
            <person name="Khouja H.-R."/>
            <person name="Murat C."/>
            <person name="Ohm R."/>
            <person name="Olson A."/>
            <person name="Spatafora J."/>
            <person name="Veneault-Fourrey C."/>
            <person name="Henrissat B."/>
            <person name="Grigoriev I."/>
            <person name="Martin F."/>
            <person name="Perotto S."/>
        </authorList>
    </citation>
    <scope>NUCLEOTIDE SEQUENCE [LARGE SCALE GENOMIC DNA]</scope>
    <source>
        <strain evidence="3 4">F</strain>
    </source>
</reference>
<organism evidence="3 4">
    <name type="scientific">Hyaloscypha variabilis (strain UAMH 11265 / GT02V1 / F)</name>
    <name type="common">Meliniomyces variabilis</name>
    <dbReference type="NCBI Taxonomy" id="1149755"/>
    <lineage>
        <taxon>Eukaryota</taxon>
        <taxon>Fungi</taxon>
        <taxon>Dikarya</taxon>
        <taxon>Ascomycota</taxon>
        <taxon>Pezizomycotina</taxon>
        <taxon>Leotiomycetes</taxon>
        <taxon>Helotiales</taxon>
        <taxon>Hyaloscyphaceae</taxon>
        <taxon>Hyaloscypha</taxon>
        <taxon>Hyaloscypha variabilis</taxon>
    </lineage>
</organism>
<dbReference type="Proteomes" id="UP000235786">
    <property type="component" value="Unassembled WGS sequence"/>
</dbReference>
<protein>
    <submittedName>
        <fullName evidence="3">Glycoside hydrolase family 13 protein</fullName>
    </submittedName>
</protein>
<evidence type="ECO:0000259" key="2">
    <source>
        <dbReference type="SMART" id="SM00642"/>
    </source>
</evidence>